<dbReference type="EMBL" id="AQQV01000003">
    <property type="protein sequence ID" value="ORE86095.1"/>
    <property type="molecule type" value="Genomic_DNA"/>
</dbReference>
<evidence type="ECO:0000313" key="1">
    <source>
        <dbReference type="EMBL" id="ORE86095.1"/>
    </source>
</evidence>
<keyword evidence="2" id="KW-1185">Reference proteome</keyword>
<dbReference type="Proteomes" id="UP000192342">
    <property type="component" value="Unassembled WGS sequence"/>
</dbReference>
<reference evidence="1 2" key="1">
    <citation type="submission" date="2013-04" db="EMBL/GenBank/DDBJ databases">
        <title>Oceanococcus atlanticus 22II-S10r2 Genome Sequencing.</title>
        <authorList>
            <person name="Lai Q."/>
            <person name="Li G."/>
            <person name="Shao Z."/>
        </authorList>
    </citation>
    <scope>NUCLEOTIDE SEQUENCE [LARGE SCALE GENOMIC DNA]</scope>
    <source>
        <strain evidence="1 2">22II-S10r2</strain>
    </source>
</reference>
<accession>A0A1Y1SCR2</accession>
<sequence>MLRSLPGHAGHAPTTAREQMQALLDTAQLALPEQRLLRLRLADLKREMHLENELQQREQRLKSLIEIERDLQGGVR</sequence>
<protein>
    <submittedName>
        <fullName evidence="1">Uncharacterized protein</fullName>
    </submittedName>
</protein>
<evidence type="ECO:0000313" key="2">
    <source>
        <dbReference type="Proteomes" id="UP000192342"/>
    </source>
</evidence>
<dbReference type="AlphaFoldDB" id="A0A1Y1SCR2"/>
<gene>
    <name evidence="1" type="ORF">ATO7_12398</name>
</gene>
<name>A0A1Y1SCR2_9GAMM</name>
<proteinExistence type="predicted"/>
<comment type="caution">
    <text evidence="1">The sequence shown here is derived from an EMBL/GenBank/DDBJ whole genome shotgun (WGS) entry which is preliminary data.</text>
</comment>
<organism evidence="1 2">
    <name type="scientific">Oceanococcus atlanticus</name>
    <dbReference type="NCBI Taxonomy" id="1317117"/>
    <lineage>
        <taxon>Bacteria</taxon>
        <taxon>Pseudomonadati</taxon>
        <taxon>Pseudomonadota</taxon>
        <taxon>Gammaproteobacteria</taxon>
        <taxon>Chromatiales</taxon>
        <taxon>Oceanococcaceae</taxon>
        <taxon>Oceanococcus</taxon>
    </lineage>
</organism>
<dbReference type="STRING" id="1317117.ATO7_12398"/>